<reference evidence="1 2" key="1">
    <citation type="journal article" date="2022" name="Hortic Res">
        <title>A haplotype resolved chromosomal level avocado genome allows analysis of novel avocado genes.</title>
        <authorList>
            <person name="Nath O."/>
            <person name="Fletcher S.J."/>
            <person name="Hayward A."/>
            <person name="Shaw L.M."/>
            <person name="Masouleh A.K."/>
            <person name="Furtado A."/>
            <person name="Henry R.J."/>
            <person name="Mitter N."/>
        </authorList>
    </citation>
    <scope>NUCLEOTIDE SEQUENCE [LARGE SCALE GENOMIC DNA]</scope>
    <source>
        <strain evidence="2">cv. Hass</strain>
    </source>
</reference>
<proteinExistence type="predicted"/>
<evidence type="ECO:0000313" key="2">
    <source>
        <dbReference type="Proteomes" id="UP001234297"/>
    </source>
</evidence>
<dbReference type="EMBL" id="CM056818">
    <property type="protein sequence ID" value="KAJ8622591.1"/>
    <property type="molecule type" value="Genomic_DNA"/>
</dbReference>
<dbReference type="Proteomes" id="UP001234297">
    <property type="component" value="Chromosome 10"/>
</dbReference>
<accession>A0ACC2KN91</accession>
<name>A0ACC2KN91_PERAE</name>
<protein>
    <submittedName>
        <fullName evidence="1">Uncharacterized protein</fullName>
    </submittedName>
</protein>
<organism evidence="1 2">
    <name type="scientific">Persea americana</name>
    <name type="common">Avocado</name>
    <dbReference type="NCBI Taxonomy" id="3435"/>
    <lineage>
        <taxon>Eukaryota</taxon>
        <taxon>Viridiplantae</taxon>
        <taxon>Streptophyta</taxon>
        <taxon>Embryophyta</taxon>
        <taxon>Tracheophyta</taxon>
        <taxon>Spermatophyta</taxon>
        <taxon>Magnoliopsida</taxon>
        <taxon>Magnoliidae</taxon>
        <taxon>Laurales</taxon>
        <taxon>Lauraceae</taxon>
        <taxon>Persea</taxon>
    </lineage>
</organism>
<keyword evidence="2" id="KW-1185">Reference proteome</keyword>
<evidence type="ECO:0000313" key="1">
    <source>
        <dbReference type="EMBL" id="KAJ8622591.1"/>
    </source>
</evidence>
<comment type="caution">
    <text evidence="1">The sequence shown here is derived from an EMBL/GenBank/DDBJ whole genome shotgun (WGS) entry which is preliminary data.</text>
</comment>
<sequence>MNVLALAIRIFQTSVFHVSLNRMGVLIPAIKGRGNDKQHQSSLCCYHWVRLREKMQYKKMLLSHCFYRSLKAISKDFPNIQLASKHCFLLEDPPTANDPLVCKRCWIIVGFFRIFRTYDQKASASSEGDRNTGTAVKLEVGTAVEMRADTAAELHIACTITELGAGTAAKLHIAGTVIGLVA</sequence>
<gene>
    <name evidence="1" type="ORF">MRB53_031120</name>
</gene>